<keyword evidence="2" id="KW-0833">Ubl conjugation pathway</keyword>
<dbReference type="Gene3D" id="1.25.10.10">
    <property type="entry name" value="Leucine-rich Repeat Variant"/>
    <property type="match status" value="1"/>
</dbReference>
<dbReference type="PANTHER" id="PTHR12904:SF22">
    <property type="entry name" value="ZYG-11 FAMILY MEMBER B, CELL CYCLE REGULATOR"/>
    <property type="match status" value="1"/>
</dbReference>
<dbReference type="Gene3D" id="3.80.10.10">
    <property type="entry name" value="Ribonuclease Inhibitor"/>
    <property type="match status" value="2"/>
</dbReference>
<keyword evidence="5" id="KW-1185">Reference proteome</keyword>
<name>A0A673KYL8_9TELE</name>
<evidence type="ECO:0000256" key="1">
    <source>
        <dbReference type="ARBA" id="ARBA00009420"/>
    </source>
</evidence>
<organism evidence="4 5">
    <name type="scientific">Sinocyclocheilus rhinocerous</name>
    <dbReference type="NCBI Taxonomy" id="307959"/>
    <lineage>
        <taxon>Eukaryota</taxon>
        <taxon>Metazoa</taxon>
        <taxon>Chordata</taxon>
        <taxon>Craniata</taxon>
        <taxon>Vertebrata</taxon>
        <taxon>Euteleostomi</taxon>
        <taxon>Actinopterygii</taxon>
        <taxon>Neopterygii</taxon>
        <taxon>Teleostei</taxon>
        <taxon>Ostariophysi</taxon>
        <taxon>Cypriniformes</taxon>
        <taxon>Cyprinidae</taxon>
        <taxon>Cyprininae</taxon>
        <taxon>Sinocyclocheilus</taxon>
    </lineage>
</organism>
<dbReference type="GO" id="GO:0031462">
    <property type="term" value="C:Cul2-RING ubiquitin ligase complex"/>
    <property type="evidence" value="ECO:0007669"/>
    <property type="project" value="TreeGrafter"/>
</dbReference>
<dbReference type="InterPro" id="IPR011989">
    <property type="entry name" value="ARM-like"/>
</dbReference>
<sequence>MYFLDPEIILILFQDEESPSSLTDMSMAWVCHNVEVLCVAQEDGSLHFRHCPVFPQELADQLLHRMADEGVLNDRTVGIFQNLEHLRLRRAFIQSSQLSAEAFRLSLCPHKLQELNASHIHSSITISDVLRSLASNKLCRQCLQTLLMDGLRLYGEAGEESLQASFNMLRGLKKLSLAWTDLDDRGLEDICAIPMLESLDVSGTNITDLTPLLNCQSRLLSLTAHGLQKLEMPTSSFILVLSKLHLLRHLDISNDRLVMDRDNLVQQLLERPGILPQLVSLDVSGWRGASDAAIHLDDRGLGDICAIPMLESLDVSGTNITDLTPLLNCQSRLLSLTAHGLQKLEMPTSSFILVLSKLHLLRHLDISNDRLVRDRDNLVQQLLERPGILPQLVSLDVSGWRGPHILKLVLAGMRHHTDSLHVQLVASACVFNLTVQELVLGMPLRLLGNVVQQLLAAMKNFPNHEQLQKNCLLTLCSDHILQVVPFDRSVHTHFLIDQTNAFILLSVEVKQLLSIVQQKASLGVVDSTLKFALSALWNLTDETPTACRHFIQCQGIELYMELLEVNTHTHIAKGWNILHYIFARFEIS</sequence>
<dbReference type="Pfam" id="PF22964">
    <property type="entry name" value="ZER1-like_2nd"/>
    <property type="match status" value="2"/>
</dbReference>
<dbReference type="Proteomes" id="UP000472270">
    <property type="component" value="Unassembled WGS sequence"/>
</dbReference>
<reference evidence="4" key="2">
    <citation type="submission" date="2025-09" db="UniProtKB">
        <authorList>
            <consortium name="Ensembl"/>
        </authorList>
    </citation>
    <scope>IDENTIFICATION</scope>
</reference>
<reference evidence="4" key="1">
    <citation type="submission" date="2025-08" db="UniProtKB">
        <authorList>
            <consortium name="Ensembl"/>
        </authorList>
    </citation>
    <scope>IDENTIFICATION</scope>
</reference>
<evidence type="ECO:0000313" key="4">
    <source>
        <dbReference type="Ensembl" id="ENSSRHP00000071749.1"/>
    </source>
</evidence>
<proteinExistence type="inferred from homology"/>
<evidence type="ECO:0000259" key="3">
    <source>
        <dbReference type="Pfam" id="PF22964"/>
    </source>
</evidence>
<protein>
    <submittedName>
        <fullName evidence="4">Si:ch1073-82l19.1</fullName>
    </submittedName>
</protein>
<dbReference type="InterPro" id="IPR055142">
    <property type="entry name" value="ZER1-like_C"/>
</dbReference>
<dbReference type="PANTHER" id="PTHR12904">
    <property type="match status" value="1"/>
</dbReference>
<evidence type="ECO:0000256" key="2">
    <source>
        <dbReference type="ARBA" id="ARBA00022786"/>
    </source>
</evidence>
<comment type="similarity">
    <text evidence="1">Belongs to the zyg-11 family.</text>
</comment>
<feature type="domain" description="Protein zer-1 homolog-like C-terminal" evidence="3">
    <location>
        <begin position="508"/>
        <end position="565"/>
    </location>
</feature>
<feature type="domain" description="Protein zer-1 homolog-like C-terminal" evidence="3">
    <location>
        <begin position="413"/>
        <end position="498"/>
    </location>
</feature>
<dbReference type="InterPro" id="IPR032675">
    <property type="entry name" value="LRR_dom_sf"/>
</dbReference>
<evidence type="ECO:0000313" key="5">
    <source>
        <dbReference type="Proteomes" id="UP000472270"/>
    </source>
</evidence>
<dbReference type="InterPro" id="IPR051341">
    <property type="entry name" value="Zyg-11_UBL_adapter"/>
</dbReference>
<dbReference type="SUPFAM" id="SSF52047">
    <property type="entry name" value="RNI-like"/>
    <property type="match status" value="1"/>
</dbReference>
<accession>A0A673KYL8</accession>
<dbReference type="AlphaFoldDB" id="A0A673KYL8"/>
<dbReference type="FunFam" id="3.80.10.10:FF:002477">
    <property type="entry name" value="Si:ch1073-82l19.1"/>
    <property type="match status" value="1"/>
</dbReference>
<dbReference type="Ensembl" id="ENSSRHT00000073710.1">
    <property type="protein sequence ID" value="ENSSRHP00000071749.1"/>
    <property type="gene ID" value="ENSSRHG00000035685.1"/>
</dbReference>